<keyword evidence="2 7" id="KW-0812">Transmembrane</keyword>
<dbReference type="Ensembl" id="ENSPKIT00000000921.1">
    <property type="protein sequence ID" value="ENSPKIP00000020305.1"/>
    <property type="gene ID" value="ENSPKIG00000005136.1"/>
</dbReference>
<dbReference type="GO" id="GO:0009897">
    <property type="term" value="C:external side of plasma membrane"/>
    <property type="evidence" value="ECO:0007669"/>
    <property type="project" value="TreeGrafter"/>
</dbReference>
<keyword evidence="5 7" id="KW-0472">Membrane</keyword>
<evidence type="ECO:0000256" key="3">
    <source>
        <dbReference type="ARBA" id="ARBA00022729"/>
    </source>
</evidence>
<evidence type="ECO:0000256" key="1">
    <source>
        <dbReference type="ARBA" id="ARBA00004167"/>
    </source>
</evidence>
<evidence type="ECO:0000256" key="6">
    <source>
        <dbReference type="ARBA" id="ARBA00023170"/>
    </source>
</evidence>
<dbReference type="InterPro" id="IPR036116">
    <property type="entry name" value="FN3_sf"/>
</dbReference>
<evidence type="ECO:0000256" key="5">
    <source>
        <dbReference type="ARBA" id="ARBA00023136"/>
    </source>
</evidence>
<dbReference type="PANTHER" id="PTHR23037">
    <property type="entry name" value="CYTOKINE RECEPTOR"/>
    <property type="match status" value="1"/>
</dbReference>
<keyword evidence="3" id="KW-0732">Signal</keyword>
<feature type="transmembrane region" description="Helical" evidence="7">
    <location>
        <begin position="116"/>
        <end position="134"/>
    </location>
</feature>
<dbReference type="STRING" id="1676925.ENSPKIP00000020305"/>
<proteinExistence type="predicted"/>
<dbReference type="AlphaFoldDB" id="A0A3B3RR51"/>
<evidence type="ECO:0000256" key="4">
    <source>
        <dbReference type="ARBA" id="ARBA00022989"/>
    </source>
</evidence>
<keyword evidence="6" id="KW-0675">Receptor</keyword>
<accession>A0A3B3RR51</accession>
<dbReference type="InterPro" id="IPR013783">
    <property type="entry name" value="Ig-like_fold"/>
</dbReference>
<evidence type="ECO:0000313" key="9">
    <source>
        <dbReference type="Proteomes" id="UP000261540"/>
    </source>
</evidence>
<dbReference type="SUPFAM" id="SSF49265">
    <property type="entry name" value="Fibronectin type III"/>
    <property type="match status" value="1"/>
</dbReference>
<evidence type="ECO:0000313" key="8">
    <source>
        <dbReference type="Ensembl" id="ENSPKIP00000020305.1"/>
    </source>
</evidence>
<dbReference type="GeneTree" id="ENSGT00940000178781"/>
<sequence>MYRPDINSSKIQLTVRNTMDSIVAEWNNPQPSVGDLCYSSNVQFRSLTDGRWEGSEVAGFSYTLPSPNWRKSYAFRVRMKYSCPPPESWSQWTPEKWWNNASPPPEARPTDTNLNIFMPLILIPLIVFLLYCLFSEKRIKRKCISRVPDPKNIVSRLLTIDESQLWASLENRYMDCMTADIEIVPSKGEDGGDPRGAVCTEGSTPAPMVVPSESSCSPRDCGHSPVHSAYVYL</sequence>
<organism evidence="8 9">
    <name type="scientific">Paramormyrops kingsleyae</name>
    <dbReference type="NCBI Taxonomy" id="1676925"/>
    <lineage>
        <taxon>Eukaryota</taxon>
        <taxon>Metazoa</taxon>
        <taxon>Chordata</taxon>
        <taxon>Craniata</taxon>
        <taxon>Vertebrata</taxon>
        <taxon>Euteleostomi</taxon>
        <taxon>Actinopterygii</taxon>
        <taxon>Neopterygii</taxon>
        <taxon>Teleostei</taxon>
        <taxon>Osteoglossocephala</taxon>
        <taxon>Osteoglossomorpha</taxon>
        <taxon>Osteoglossiformes</taxon>
        <taxon>Mormyridae</taxon>
        <taxon>Paramormyrops</taxon>
    </lineage>
</organism>
<evidence type="ECO:0000256" key="7">
    <source>
        <dbReference type="SAM" id="Phobius"/>
    </source>
</evidence>
<dbReference type="Proteomes" id="UP000261540">
    <property type="component" value="Unplaced"/>
</dbReference>
<evidence type="ECO:0008006" key="10">
    <source>
        <dbReference type="Google" id="ProtNLM"/>
    </source>
</evidence>
<protein>
    <recommendedName>
        <fullName evidence="10">Fibronectin type-III domain-containing protein</fullName>
    </recommendedName>
</protein>
<keyword evidence="9" id="KW-1185">Reference proteome</keyword>
<keyword evidence="4 7" id="KW-1133">Transmembrane helix</keyword>
<dbReference type="Gene3D" id="2.60.40.10">
    <property type="entry name" value="Immunoglobulins"/>
    <property type="match status" value="1"/>
</dbReference>
<name>A0A3B3RR51_9TELE</name>
<dbReference type="PANTHER" id="PTHR23037:SF47">
    <property type="entry name" value="INTERLEUKIN 2 RECEPTOR SUBUNIT GAMMA"/>
    <property type="match status" value="1"/>
</dbReference>
<reference evidence="8" key="1">
    <citation type="submission" date="2025-08" db="UniProtKB">
        <authorList>
            <consortium name="Ensembl"/>
        </authorList>
    </citation>
    <scope>IDENTIFICATION</scope>
</reference>
<evidence type="ECO:0000256" key="2">
    <source>
        <dbReference type="ARBA" id="ARBA00022692"/>
    </source>
</evidence>
<reference evidence="8" key="2">
    <citation type="submission" date="2025-09" db="UniProtKB">
        <authorList>
            <consortium name="Ensembl"/>
        </authorList>
    </citation>
    <scope>IDENTIFICATION</scope>
</reference>
<dbReference type="GO" id="GO:0004896">
    <property type="term" value="F:cytokine receptor activity"/>
    <property type="evidence" value="ECO:0007669"/>
    <property type="project" value="TreeGrafter"/>
</dbReference>
<comment type="subcellular location">
    <subcellularLocation>
        <location evidence="1">Membrane</location>
        <topology evidence="1">Single-pass membrane protein</topology>
    </subcellularLocation>
</comment>